<keyword evidence="5" id="KW-1185">Reference proteome</keyword>
<dbReference type="AlphaFoldDB" id="A0A401QCJ6"/>
<feature type="non-terminal residue" evidence="4">
    <location>
        <position position="1"/>
    </location>
</feature>
<proteinExistence type="inferred from homology"/>
<dbReference type="Proteomes" id="UP000288216">
    <property type="component" value="Unassembled WGS sequence"/>
</dbReference>
<feature type="compositionally biased region" description="Polar residues" evidence="2">
    <location>
        <begin position="134"/>
        <end position="166"/>
    </location>
</feature>
<feature type="region of interest" description="Disordered" evidence="2">
    <location>
        <begin position="116"/>
        <end position="205"/>
    </location>
</feature>
<feature type="domain" description="Opioid growth factor receptor (OGFr) conserved" evidence="3">
    <location>
        <begin position="2"/>
        <end position="87"/>
    </location>
</feature>
<dbReference type="STRING" id="75743.A0A401QCJ6"/>
<reference evidence="4 5" key="1">
    <citation type="journal article" date="2018" name="Nat. Ecol. Evol.">
        <title>Shark genomes provide insights into elasmobranch evolution and the origin of vertebrates.</title>
        <authorList>
            <person name="Hara Y"/>
            <person name="Yamaguchi K"/>
            <person name="Onimaru K"/>
            <person name="Kadota M"/>
            <person name="Koyanagi M"/>
            <person name="Keeley SD"/>
            <person name="Tatsumi K"/>
            <person name="Tanaka K"/>
            <person name="Motone F"/>
            <person name="Kageyama Y"/>
            <person name="Nozu R"/>
            <person name="Adachi N"/>
            <person name="Nishimura O"/>
            <person name="Nakagawa R"/>
            <person name="Tanegashima C"/>
            <person name="Kiyatake I"/>
            <person name="Matsumoto R"/>
            <person name="Murakumo K"/>
            <person name="Nishida K"/>
            <person name="Terakita A"/>
            <person name="Kuratani S"/>
            <person name="Sato K"/>
            <person name="Hyodo S Kuraku.S."/>
        </authorList>
    </citation>
    <scope>NUCLEOTIDE SEQUENCE [LARGE SCALE GENOMIC DNA]</scope>
</reference>
<evidence type="ECO:0000256" key="2">
    <source>
        <dbReference type="SAM" id="MobiDB-lite"/>
    </source>
</evidence>
<accession>A0A401QCJ6</accession>
<protein>
    <recommendedName>
        <fullName evidence="3">Opioid growth factor receptor (OGFr) conserved domain-containing protein</fullName>
    </recommendedName>
</protein>
<evidence type="ECO:0000313" key="4">
    <source>
        <dbReference type="EMBL" id="GCB83093.1"/>
    </source>
</evidence>
<evidence type="ECO:0000256" key="1">
    <source>
        <dbReference type="ARBA" id="ARBA00010365"/>
    </source>
</evidence>
<comment type="caution">
    <text evidence="4">The sequence shown here is derived from an EMBL/GenBank/DDBJ whole genome shotgun (WGS) entry which is preliminary data.</text>
</comment>
<name>A0A401QCJ6_SCYTO</name>
<comment type="similarity">
    <text evidence="1">Belongs to the opioid growth factor receptor family.</text>
</comment>
<dbReference type="InterPro" id="IPR006757">
    <property type="entry name" value="OGF_rcpt"/>
</dbReference>
<dbReference type="GO" id="GO:0016020">
    <property type="term" value="C:membrane"/>
    <property type="evidence" value="ECO:0007669"/>
    <property type="project" value="InterPro"/>
</dbReference>
<dbReference type="InterPro" id="IPR039574">
    <property type="entry name" value="OGFr"/>
</dbReference>
<organism evidence="4 5">
    <name type="scientific">Scyliorhinus torazame</name>
    <name type="common">Cloudy catshark</name>
    <name type="synonym">Catulus torazame</name>
    <dbReference type="NCBI Taxonomy" id="75743"/>
    <lineage>
        <taxon>Eukaryota</taxon>
        <taxon>Metazoa</taxon>
        <taxon>Chordata</taxon>
        <taxon>Craniata</taxon>
        <taxon>Vertebrata</taxon>
        <taxon>Chondrichthyes</taxon>
        <taxon>Elasmobranchii</taxon>
        <taxon>Galeomorphii</taxon>
        <taxon>Galeoidea</taxon>
        <taxon>Carcharhiniformes</taxon>
        <taxon>Scyliorhinidae</taxon>
        <taxon>Scyliorhinus</taxon>
    </lineage>
</organism>
<gene>
    <name evidence="4" type="ORF">scyTo_0023975</name>
</gene>
<sequence>SQHNYLRITRILKSLGEFKFENFQIHLVRLLLHEALVEETLPNMLHSALEYFVYTIKSRKDRRRLLRFARLHYKPTENFVWGPLRKEAAGGRNLVAKSSSLSEKRPFAQEKSIHNALSEGSQSSMATAVVRESASCTETGLRTGTQQKGQSSGDTAEANNAKNTISIKGESENHVAKPLTEPEDTDNSQSLPENVDDSDPIETES</sequence>
<feature type="compositionally biased region" description="Acidic residues" evidence="2">
    <location>
        <begin position="194"/>
        <end position="205"/>
    </location>
</feature>
<dbReference type="OrthoDB" id="9030204at2759"/>
<dbReference type="Pfam" id="PF04664">
    <property type="entry name" value="OGFr_N"/>
    <property type="match status" value="1"/>
</dbReference>
<evidence type="ECO:0000313" key="5">
    <source>
        <dbReference type="Proteomes" id="UP000288216"/>
    </source>
</evidence>
<dbReference type="GO" id="GO:0140625">
    <property type="term" value="F:opioid growth factor receptor activity"/>
    <property type="evidence" value="ECO:0007669"/>
    <property type="project" value="InterPro"/>
</dbReference>
<dbReference type="PANTHER" id="PTHR14015">
    <property type="entry name" value="OPIOID GROWTH FACTOR RECEPTOR OGFR ZETA-TYPE OPIOID RECEPTOR"/>
    <property type="match status" value="1"/>
</dbReference>
<dbReference type="PANTHER" id="PTHR14015:SF0">
    <property type="entry name" value="OPIOID GROWTH FACTOR RECEPTOR-LIKE PROTEIN 1"/>
    <property type="match status" value="1"/>
</dbReference>
<evidence type="ECO:0000259" key="3">
    <source>
        <dbReference type="Pfam" id="PF04664"/>
    </source>
</evidence>
<dbReference type="EMBL" id="BFAA01036826">
    <property type="protein sequence ID" value="GCB83093.1"/>
    <property type="molecule type" value="Genomic_DNA"/>
</dbReference>